<dbReference type="GO" id="GO:0016020">
    <property type="term" value="C:membrane"/>
    <property type="evidence" value="ECO:0007669"/>
    <property type="project" value="UniProtKB-SubCell"/>
</dbReference>
<sequence length="572" mass="64539">MITVDLEMALQEPSQEWHWKSLQLFFCAFYTFEVVFSIAVSPKRFVKAEFRYWSAFDVAVVILGWLDLLLLSWNTNVICLRLVRLIKTLQLPRIMWKMNWNCKQDARLILYLLRTAWQGIVPTLLVGAVMVYSMLIIILSIVVRSLDTAPSTEVEQQLKLHWGSWSKALTSMYKAVTWGDTWKEMAAGLEASSSFSYGIFLLYTALFNFVLVTVLFCTFIQRTMKFMHAAPYLTTQDKQARKNFFVSALLKAFEGNSEVSYEQFCGKLFSENHALDKILTRLEVTTDDADQLFYTLSGQGIRDVPLGVFTSGCMRMTEPARKVDLLMLKDAVKSPAHLQTHDRQRESEVSNGGGHWGTLEDIGGREPITIRKVSKDLFAATLTNVVVLEALRTDEERSDLTTTIKELVKVVLGCEGGCGFVVASYAAYKAVRDDNVDFQAVDHSTHFQKGYMTERLRDVHVGDPAFLQAMRDFSAHSEGDAWPHNHEASGLPKDGYALLSLNGYRVICAARIQGLPVTPFKWDGVGTRHAAALGTCWAFRRFPAIVLVRSERGKVHGLYHKGGKVVVYECEG</sequence>
<evidence type="ECO:0000313" key="8">
    <source>
        <dbReference type="EMBL" id="CAD8855263.1"/>
    </source>
</evidence>
<feature type="transmembrane region" description="Helical" evidence="6">
    <location>
        <begin position="52"/>
        <end position="71"/>
    </location>
</feature>
<dbReference type="EMBL" id="HBFQ01041908">
    <property type="protein sequence ID" value="CAD8855263.1"/>
    <property type="molecule type" value="Transcribed_RNA"/>
</dbReference>
<evidence type="ECO:0000259" key="7">
    <source>
        <dbReference type="Pfam" id="PF00520"/>
    </source>
</evidence>
<keyword evidence="4 6" id="KW-0472">Membrane</keyword>
<dbReference type="InterPro" id="IPR005821">
    <property type="entry name" value="Ion_trans_dom"/>
</dbReference>
<feature type="transmembrane region" description="Helical" evidence="6">
    <location>
        <begin position="21"/>
        <end position="40"/>
    </location>
</feature>
<dbReference type="Pfam" id="PF00520">
    <property type="entry name" value="Ion_trans"/>
    <property type="match status" value="1"/>
</dbReference>
<protein>
    <recommendedName>
        <fullName evidence="7">Ion transport domain-containing protein</fullName>
    </recommendedName>
</protein>
<evidence type="ECO:0000256" key="2">
    <source>
        <dbReference type="ARBA" id="ARBA00022692"/>
    </source>
</evidence>
<dbReference type="AlphaFoldDB" id="A0A7S1FBG9"/>
<dbReference type="InterPro" id="IPR036888">
    <property type="entry name" value="DNA_integrity_DisA_N_sf"/>
</dbReference>
<keyword evidence="3 6" id="KW-1133">Transmembrane helix</keyword>
<dbReference type="Gene3D" id="1.20.120.350">
    <property type="entry name" value="Voltage-gated potassium channels. Chain C"/>
    <property type="match status" value="1"/>
</dbReference>
<name>A0A7S1FBG9_NOCSC</name>
<organism evidence="8">
    <name type="scientific">Noctiluca scintillans</name>
    <name type="common">Sea sparkle</name>
    <name type="synonym">Red tide dinoflagellate</name>
    <dbReference type="NCBI Taxonomy" id="2966"/>
    <lineage>
        <taxon>Eukaryota</taxon>
        <taxon>Sar</taxon>
        <taxon>Alveolata</taxon>
        <taxon>Dinophyceae</taxon>
        <taxon>Noctilucales</taxon>
        <taxon>Noctilucaceae</taxon>
        <taxon>Noctiluca</taxon>
    </lineage>
</organism>
<accession>A0A7S1FBG9</accession>
<feature type="transmembrane region" description="Helical" evidence="6">
    <location>
        <begin position="120"/>
        <end position="143"/>
    </location>
</feature>
<evidence type="ECO:0000256" key="3">
    <source>
        <dbReference type="ARBA" id="ARBA00022989"/>
    </source>
</evidence>
<reference evidence="8" key="1">
    <citation type="submission" date="2021-01" db="EMBL/GenBank/DDBJ databases">
        <authorList>
            <person name="Corre E."/>
            <person name="Pelletier E."/>
            <person name="Niang G."/>
            <person name="Scheremetjew M."/>
            <person name="Finn R."/>
            <person name="Kale V."/>
            <person name="Holt S."/>
            <person name="Cochrane G."/>
            <person name="Meng A."/>
            <person name="Brown T."/>
            <person name="Cohen L."/>
        </authorList>
    </citation>
    <scope>NUCLEOTIDE SEQUENCE</scope>
</reference>
<feature type="domain" description="Ion transport" evidence="7">
    <location>
        <begin position="2"/>
        <end position="216"/>
    </location>
</feature>
<feature type="region of interest" description="Disordered" evidence="5">
    <location>
        <begin position="336"/>
        <end position="360"/>
    </location>
</feature>
<dbReference type="SUPFAM" id="SSF143597">
    <property type="entry name" value="YojJ-like"/>
    <property type="match status" value="1"/>
</dbReference>
<feature type="transmembrane region" description="Helical" evidence="6">
    <location>
        <begin position="195"/>
        <end position="220"/>
    </location>
</feature>
<proteinExistence type="predicted"/>
<comment type="subcellular location">
    <subcellularLocation>
        <location evidence="1">Membrane</location>
        <topology evidence="1">Multi-pass membrane protein</topology>
    </subcellularLocation>
</comment>
<evidence type="ECO:0000256" key="4">
    <source>
        <dbReference type="ARBA" id="ARBA00023136"/>
    </source>
</evidence>
<gene>
    <name evidence="8" type="ORF">NSCI0253_LOCUS29615</name>
</gene>
<keyword evidence="2 6" id="KW-0812">Transmembrane</keyword>
<evidence type="ECO:0000256" key="1">
    <source>
        <dbReference type="ARBA" id="ARBA00004141"/>
    </source>
</evidence>
<evidence type="ECO:0000256" key="5">
    <source>
        <dbReference type="SAM" id="MobiDB-lite"/>
    </source>
</evidence>
<evidence type="ECO:0000256" key="6">
    <source>
        <dbReference type="SAM" id="Phobius"/>
    </source>
</evidence>
<dbReference type="InterPro" id="IPR027359">
    <property type="entry name" value="Volt_channel_dom_sf"/>
</dbReference>
<feature type="compositionally biased region" description="Basic and acidic residues" evidence="5">
    <location>
        <begin position="339"/>
        <end position="348"/>
    </location>
</feature>